<evidence type="ECO:0000259" key="2">
    <source>
        <dbReference type="Pfam" id="PF13472"/>
    </source>
</evidence>
<feature type="domain" description="SGNH hydrolase-type esterase" evidence="2">
    <location>
        <begin position="52"/>
        <end position="244"/>
    </location>
</feature>
<dbReference type="AlphaFoldDB" id="A0A9E8LYW2"/>
<proteinExistence type="predicted"/>
<evidence type="ECO:0000313" key="4">
    <source>
        <dbReference type="Proteomes" id="UP001164718"/>
    </source>
</evidence>
<keyword evidence="3" id="KW-0378">Hydrolase</keyword>
<gene>
    <name evidence="3" type="ORF">OE104_07110</name>
</gene>
<dbReference type="InterPro" id="IPR051532">
    <property type="entry name" value="Ester_Hydrolysis_Enzymes"/>
</dbReference>
<protein>
    <submittedName>
        <fullName evidence="3">SGNH/GDSL hydrolase family protein</fullName>
    </submittedName>
</protein>
<reference evidence="3" key="1">
    <citation type="submission" date="2022-09" db="EMBL/GenBank/DDBJ databases">
        <title>Complete Genomes of Fervidibacillus albus and Fervidibacillus halotolerans isolated from tidal flat sediments.</title>
        <authorList>
            <person name="Kwon K.K."/>
            <person name="Yang S.-H."/>
            <person name="Park M.J."/>
            <person name="Oh H.-M."/>
        </authorList>
    </citation>
    <scope>NUCLEOTIDE SEQUENCE</scope>
    <source>
        <strain evidence="3">MEBiC13591</strain>
    </source>
</reference>
<feature type="chain" id="PRO_5039133268" evidence="1">
    <location>
        <begin position="23"/>
        <end position="275"/>
    </location>
</feature>
<dbReference type="Pfam" id="PF13472">
    <property type="entry name" value="Lipase_GDSL_2"/>
    <property type="match status" value="1"/>
</dbReference>
<feature type="signal peptide" evidence="1">
    <location>
        <begin position="1"/>
        <end position="22"/>
    </location>
</feature>
<accession>A0A9E8LYW2</accession>
<dbReference type="Gene3D" id="3.40.50.1110">
    <property type="entry name" value="SGNH hydrolase"/>
    <property type="match status" value="1"/>
</dbReference>
<dbReference type="RefSeq" id="WP_275419100.1">
    <property type="nucleotide sequence ID" value="NZ_CP106878.1"/>
</dbReference>
<dbReference type="InterPro" id="IPR036514">
    <property type="entry name" value="SGNH_hydro_sf"/>
</dbReference>
<dbReference type="PROSITE" id="PS51257">
    <property type="entry name" value="PROKAR_LIPOPROTEIN"/>
    <property type="match status" value="1"/>
</dbReference>
<keyword evidence="4" id="KW-1185">Reference proteome</keyword>
<dbReference type="GO" id="GO:0004622">
    <property type="term" value="F:phosphatidylcholine lysophospholipase activity"/>
    <property type="evidence" value="ECO:0007669"/>
    <property type="project" value="TreeGrafter"/>
</dbReference>
<organism evidence="3 4">
    <name type="scientific">Fervidibacillus albus</name>
    <dbReference type="NCBI Taxonomy" id="2980026"/>
    <lineage>
        <taxon>Bacteria</taxon>
        <taxon>Bacillati</taxon>
        <taxon>Bacillota</taxon>
        <taxon>Bacilli</taxon>
        <taxon>Bacillales</taxon>
        <taxon>Bacillaceae</taxon>
        <taxon>Fervidibacillus</taxon>
    </lineage>
</organism>
<sequence length="275" mass="32095">MKRLLMIVCLFLFVGCTNRANALEFHPQKDWVEGEKQPLPAYFLPKTLKIVALGDSLTQGVGDENNQGGYLFSLEQKFAEMKGVKDVQIDNFGVKGYRSDQLLTRIQQKEIKTEVEQADLVVITIGGNDIMQVVKENIFHLEMDDFQQKQEIYENNVSDIFRFIQEYNNKTTVVLIGLYNPFSYWFPEIPQLQEIVQNWNETGKKITSRYENSFFVPIEDIFANNSSSLLYEDQFHPNGRGYELIGERVFSFLQTEVEPNINNEWFLEREDEQNE</sequence>
<dbReference type="PANTHER" id="PTHR30383">
    <property type="entry name" value="THIOESTERASE 1/PROTEASE 1/LYSOPHOSPHOLIPASE L1"/>
    <property type="match status" value="1"/>
</dbReference>
<dbReference type="InterPro" id="IPR013830">
    <property type="entry name" value="SGNH_hydro"/>
</dbReference>
<dbReference type="SUPFAM" id="SSF52266">
    <property type="entry name" value="SGNH hydrolase"/>
    <property type="match status" value="1"/>
</dbReference>
<evidence type="ECO:0000313" key="3">
    <source>
        <dbReference type="EMBL" id="WAA11274.1"/>
    </source>
</evidence>
<dbReference type="KEGG" id="faf:OE104_07110"/>
<dbReference type="Proteomes" id="UP001164718">
    <property type="component" value="Chromosome"/>
</dbReference>
<keyword evidence="1" id="KW-0732">Signal</keyword>
<name>A0A9E8LYW2_9BACI</name>
<dbReference type="EMBL" id="CP106878">
    <property type="protein sequence ID" value="WAA11274.1"/>
    <property type="molecule type" value="Genomic_DNA"/>
</dbReference>
<evidence type="ECO:0000256" key="1">
    <source>
        <dbReference type="SAM" id="SignalP"/>
    </source>
</evidence>
<dbReference type="PANTHER" id="PTHR30383:SF27">
    <property type="entry name" value="SPORE GERMINATION LIPASE LIPC"/>
    <property type="match status" value="1"/>
</dbReference>
<dbReference type="CDD" id="cd04506">
    <property type="entry name" value="SGNH_hydrolase_YpmR_like"/>
    <property type="match status" value="1"/>
</dbReference>